<sequence length="190" mass="21868">MKLSDYAKQQGISYRTAHRMWKRGELKGRQLSTGTILIDTSTLVEGTIVYARVSSAENRSNLESQALRVEQYCIARGYRIVGVVKEVGSGVNDSRQKLIKILERNDYNLIVCEHKDRLTRVGFNYIKVLLNSQGKDVEVINEAREEKEDLMQDFISIITSFCARVYGLRRQKRRTECIIKCLENEQNEAS</sequence>
<accession>A0A563VN21</accession>
<dbReference type="EMBL" id="CAACVJ010000076">
    <property type="protein sequence ID" value="VEP12821.1"/>
    <property type="molecule type" value="Genomic_DNA"/>
</dbReference>
<dbReference type="PANTHER" id="PTHR36172:SF1">
    <property type="entry name" value="RESOLVASE-RELATED"/>
    <property type="match status" value="1"/>
</dbReference>
<gene>
    <name evidence="2" type="ORF">H1P_1670013</name>
</gene>
<dbReference type="InterPro" id="IPR036162">
    <property type="entry name" value="Resolvase-like_N_sf"/>
</dbReference>
<dbReference type="PANTHER" id="PTHR36172">
    <property type="match status" value="1"/>
</dbReference>
<dbReference type="SMART" id="SM00857">
    <property type="entry name" value="Resolvase"/>
    <property type="match status" value="1"/>
</dbReference>
<dbReference type="RefSeq" id="WP_144870933.1">
    <property type="nucleotide sequence ID" value="NZ_LR213918.1"/>
</dbReference>
<feature type="domain" description="Resolvase/invertase-type recombinase catalytic" evidence="1">
    <location>
        <begin position="47"/>
        <end position="178"/>
    </location>
</feature>
<evidence type="ECO:0000259" key="1">
    <source>
        <dbReference type="SMART" id="SM00857"/>
    </source>
</evidence>
<proteinExistence type="predicted"/>
<dbReference type="OrthoDB" id="460054at2"/>
<dbReference type="InterPro" id="IPR006119">
    <property type="entry name" value="Resolv_N"/>
</dbReference>
<keyword evidence="3" id="KW-1185">Reference proteome</keyword>
<dbReference type="InterPro" id="IPR048046">
    <property type="entry name" value="Transpos_IS607"/>
</dbReference>
<dbReference type="Proteomes" id="UP000320055">
    <property type="component" value="Unassembled WGS sequence"/>
</dbReference>
<dbReference type="AlphaFoldDB" id="A0A563VN21"/>
<evidence type="ECO:0000313" key="2">
    <source>
        <dbReference type="EMBL" id="VEP12821.1"/>
    </source>
</evidence>
<protein>
    <submittedName>
        <fullName evidence="2">Resolvase</fullName>
    </submittedName>
</protein>
<dbReference type="GO" id="GO:0000150">
    <property type="term" value="F:DNA strand exchange activity"/>
    <property type="evidence" value="ECO:0007669"/>
    <property type="project" value="InterPro"/>
</dbReference>
<dbReference type="InterPro" id="IPR051491">
    <property type="entry name" value="Recombinase/Transposase-rel"/>
</dbReference>
<dbReference type="SUPFAM" id="SSF53041">
    <property type="entry name" value="Resolvase-like"/>
    <property type="match status" value="1"/>
</dbReference>
<dbReference type="GO" id="GO:0003677">
    <property type="term" value="F:DNA binding"/>
    <property type="evidence" value="ECO:0007669"/>
    <property type="project" value="InterPro"/>
</dbReference>
<dbReference type="Gene3D" id="1.10.287.2170">
    <property type="match status" value="1"/>
</dbReference>
<reference evidence="2 3" key="1">
    <citation type="submission" date="2019-01" db="EMBL/GenBank/DDBJ databases">
        <authorList>
            <person name="Brito A."/>
        </authorList>
    </citation>
    <scope>NUCLEOTIDE SEQUENCE [LARGE SCALE GENOMIC DNA]</scope>
    <source>
        <strain evidence="2">1</strain>
    </source>
</reference>
<dbReference type="Gene3D" id="3.40.50.1390">
    <property type="entry name" value="Resolvase, N-terminal catalytic domain"/>
    <property type="match status" value="1"/>
</dbReference>
<name>A0A563VN21_9CYAN</name>
<dbReference type="Pfam" id="PF00239">
    <property type="entry name" value="Resolvase"/>
    <property type="match status" value="1"/>
</dbReference>
<dbReference type="NCBIfam" id="NF033518">
    <property type="entry name" value="transpos_IS607"/>
    <property type="match status" value="1"/>
</dbReference>
<organism evidence="2 3">
    <name type="scientific">Hyella patelloides LEGE 07179</name>
    <dbReference type="NCBI Taxonomy" id="945734"/>
    <lineage>
        <taxon>Bacteria</taxon>
        <taxon>Bacillati</taxon>
        <taxon>Cyanobacteriota</taxon>
        <taxon>Cyanophyceae</taxon>
        <taxon>Pleurocapsales</taxon>
        <taxon>Hyellaceae</taxon>
        <taxon>Hyella</taxon>
    </lineage>
</organism>
<evidence type="ECO:0000313" key="3">
    <source>
        <dbReference type="Proteomes" id="UP000320055"/>
    </source>
</evidence>